<evidence type="ECO:0000259" key="1">
    <source>
        <dbReference type="Pfam" id="PF01968"/>
    </source>
</evidence>
<dbReference type="GeneID" id="98665894"/>
<accession>A0A1I3U9J3</accession>
<dbReference type="PANTHER" id="PTHR11365:SF23">
    <property type="entry name" value="HYPOTHETICAL 5-OXOPROLINASE (EUROFUNG)-RELATED"/>
    <property type="match status" value="1"/>
</dbReference>
<evidence type="ECO:0000313" key="4">
    <source>
        <dbReference type="EMBL" id="SFJ78526.1"/>
    </source>
</evidence>
<dbReference type="GO" id="GO:0006749">
    <property type="term" value="P:glutathione metabolic process"/>
    <property type="evidence" value="ECO:0007669"/>
    <property type="project" value="TreeGrafter"/>
</dbReference>
<dbReference type="OrthoDB" id="9759608at2"/>
<proteinExistence type="predicted"/>
<dbReference type="Pfam" id="PF01968">
    <property type="entry name" value="Hydantoinase_A"/>
    <property type="match status" value="1"/>
</dbReference>
<dbReference type="PANTHER" id="PTHR11365">
    <property type="entry name" value="5-OXOPROLINASE RELATED"/>
    <property type="match status" value="1"/>
</dbReference>
<dbReference type="Pfam" id="PF19278">
    <property type="entry name" value="Hydant_A_C"/>
    <property type="match status" value="1"/>
</dbReference>
<dbReference type="EMBL" id="FORY01000010">
    <property type="protein sequence ID" value="SFJ78526.1"/>
    <property type="molecule type" value="Genomic_DNA"/>
</dbReference>
<gene>
    <name evidence="4" type="ORF">SAMN04488138_11088</name>
</gene>
<dbReference type="Pfam" id="PF05378">
    <property type="entry name" value="Hydant_A_N"/>
    <property type="match status" value="1"/>
</dbReference>
<dbReference type="GO" id="GO:0005829">
    <property type="term" value="C:cytosol"/>
    <property type="evidence" value="ECO:0007669"/>
    <property type="project" value="TreeGrafter"/>
</dbReference>
<keyword evidence="5" id="KW-1185">Reference proteome</keyword>
<evidence type="ECO:0000259" key="3">
    <source>
        <dbReference type="Pfam" id="PF19278"/>
    </source>
</evidence>
<protein>
    <submittedName>
        <fullName evidence="4">N-methylhydantoinase A</fullName>
    </submittedName>
</protein>
<evidence type="ECO:0000259" key="2">
    <source>
        <dbReference type="Pfam" id="PF05378"/>
    </source>
</evidence>
<feature type="domain" description="Hydantoinase A/oxoprolinase" evidence="1">
    <location>
        <begin position="207"/>
        <end position="500"/>
    </location>
</feature>
<dbReference type="SUPFAM" id="SSF53067">
    <property type="entry name" value="Actin-like ATPase domain"/>
    <property type="match status" value="1"/>
</dbReference>
<feature type="domain" description="Hydantoinase/oxoprolinase N-terminal" evidence="2">
    <location>
        <begin position="8"/>
        <end position="186"/>
    </location>
</feature>
<reference evidence="4 5" key="1">
    <citation type="submission" date="2016-10" db="EMBL/GenBank/DDBJ databases">
        <authorList>
            <person name="de Groot N.N."/>
        </authorList>
    </citation>
    <scope>NUCLEOTIDE SEQUENCE [LARGE SCALE GENOMIC DNA]</scope>
    <source>
        <strain evidence="4 5">CGMCC 1.8891</strain>
    </source>
</reference>
<dbReference type="InterPro" id="IPR043129">
    <property type="entry name" value="ATPase_NBD"/>
</dbReference>
<feature type="domain" description="Acetophenone carboxylase-like C-terminal" evidence="3">
    <location>
        <begin position="523"/>
        <end position="686"/>
    </location>
</feature>
<dbReference type="InterPro" id="IPR045079">
    <property type="entry name" value="Oxoprolinase-like"/>
</dbReference>
<name>A0A1I3U9J3_9RHOB</name>
<dbReference type="GO" id="GO:0017168">
    <property type="term" value="F:5-oxoprolinase (ATP-hydrolyzing) activity"/>
    <property type="evidence" value="ECO:0007669"/>
    <property type="project" value="TreeGrafter"/>
</dbReference>
<dbReference type="InterPro" id="IPR008040">
    <property type="entry name" value="Hydant_A_N"/>
</dbReference>
<dbReference type="RefSeq" id="WP_066605518.1">
    <property type="nucleotide sequence ID" value="NZ_FORY01000010.1"/>
</dbReference>
<sequence>MKTNRNFRVASDVGGTFTDSIAYDAETRVITVSKVSTTPENRAKGTAEGLRKALALQGATGADVSYVGHGMTTATNAVIQRNGAKTAFLTNKGFRDLLEIGRQNRPTLFDISVVRPEPLVPRELSFTAEGRLDHTGAELIPLNEGEVRDAARQMAAAGVEAVGILFLHSYTNPAHERRASDILKEELPGVAICASTDINSEFREYERASTTVLNAYLRPVMETYLQSLSGILQDAEEGLGLSEDRPVMVMDAAGGLMQLDSAREKPVHTVLSGPAGGVVAAAYVADAADIPDIITMDIGGTSTDISLIRNGQPEITRSASLETVPIQLPVIDINAIGAGGGSIAWIDEGGALRVGPMSAEAVPGPVCYGRGGDRPTVTDANIVLGRFDGKSRLGGSMELDAKSAARVIERDIAAPLGLSIEEAAAGILRVAHANMVRGIRVVSVERGYDPRDFALVPFGGAGPMHGSPVARDLKMPKVMVPPTPGILCAMGQLISDLRHDLVETHISLFEELGERGAKILIDRLSARAESYLIADGVPEDRRAFEIKIDLRYEGQSFALPVPTNPAETGWWDALPAAFNDAHMARFGHADPTAPLEVVGVNVTGIGKIEKPQLPEVEAGEKTPPQNALLGQRKIYFEPGDSGDKGAWHPSQIWARDSLLAGNVITGPAAIEEVSSTTILYPGDRALVLATGSVIVEVAQ</sequence>
<dbReference type="STRING" id="576117.SAMN04488138_11088"/>
<organism evidence="4 5">
    <name type="scientific">Celeribacter halophilus</name>
    <dbReference type="NCBI Taxonomy" id="576117"/>
    <lineage>
        <taxon>Bacteria</taxon>
        <taxon>Pseudomonadati</taxon>
        <taxon>Pseudomonadota</taxon>
        <taxon>Alphaproteobacteria</taxon>
        <taxon>Rhodobacterales</taxon>
        <taxon>Roseobacteraceae</taxon>
        <taxon>Celeribacter</taxon>
    </lineage>
</organism>
<evidence type="ECO:0000313" key="5">
    <source>
        <dbReference type="Proteomes" id="UP000183299"/>
    </source>
</evidence>
<dbReference type="InterPro" id="IPR002821">
    <property type="entry name" value="Hydantoinase_A"/>
</dbReference>
<dbReference type="InterPro" id="IPR049517">
    <property type="entry name" value="ACX-like_C"/>
</dbReference>
<dbReference type="AlphaFoldDB" id="A0A1I3U9J3"/>
<dbReference type="Proteomes" id="UP000183299">
    <property type="component" value="Unassembled WGS sequence"/>
</dbReference>